<dbReference type="Proteomes" id="UP000652761">
    <property type="component" value="Unassembled WGS sequence"/>
</dbReference>
<sequence length="166" mass="19129">MNLATVDVDAKFFAHYSCRNPKSILQVLQSSKQRENLRKLFSKLNIHHLRFKLHELTIKFHQTTLRTPHGYHDPKLPFSYSFMHSIYFITTYRYYKGHSLPQNTLKPPAISLFTPNPPRAPTGIAPRYDVSSRDSAMPHVPRSTKHPSVHVGSFRNTGTKSWGKGE</sequence>
<keyword evidence="3" id="KW-1185">Reference proteome</keyword>
<reference evidence="2" key="1">
    <citation type="submission" date="2017-07" db="EMBL/GenBank/DDBJ databases">
        <title>Taro Niue Genome Assembly and Annotation.</title>
        <authorList>
            <person name="Atibalentja N."/>
            <person name="Keating K."/>
            <person name="Fields C.J."/>
        </authorList>
    </citation>
    <scope>NUCLEOTIDE SEQUENCE</scope>
    <source>
        <strain evidence="2">Niue_2</strain>
        <tissue evidence="2">Leaf</tissue>
    </source>
</reference>
<feature type="region of interest" description="Disordered" evidence="1">
    <location>
        <begin position="115"/>
        <end position="166"/>
    </location>
</feature>
<organism evidence="2 3">
    <name type="scientific">Colocasia esculenta</name>
    <name type="common">Wild taro</name>
    <name type="synonym">Arum esculentum</name>
    <dbReference type="NCBI Taxonomy" id="4460"/>
    <lineage>
        <taxon>Eukaryota</taxon>
        <taxon>Viridiplantae</taxon>
        <taxon>Streptophyta</taxon>
        <taxon>Embryophyta</taxon>
        <taxon>Tracheophyta</taxon>
        <taxon>Spermatophyta</taxon>
        <taxon>Magnoliopsida</taxon>
        <taxon>Liliopsida</taxon>
        <taxon>Araceae</taxon>
        <taxon>Aroideae</taxon>
        <taxon>Colocasieae</taxon>
        <taxon>Colocasia</taxon>
    </lineage>
</organism>
<evidence type="ECO:0000313" key="2">
    <source>
        <dbReference type="EMBL" id="MQL81367.1"/>
    </source>
</evidence>
<comment type="caution">
    <text evidence="2">The sequence shown here is derived from an EMBL/GenBank/DDBJ whole genome shotgun (WGS) entry which is preliminary data.</text>
</comment>
<accession>A0A843UGL9</accession>
<protein>
    <submittedName>
        <fullName evidence="2">Uncharacterized protein</fullName>
    </submittedName>
</protein>
<dbReference type="AlphaFoldDB" id="A0A843UGL9"/>
<evidence type="ECO:0000256" key="1">
    <source>
        <dbReference type="SAM" id="MobiDB-lite"/>
    </source>
</evidence>
<feature type="non-terminal residue" evidence="2">
    <location>
        <position position="166"/>
    </location>
</feature>
<gene>
    <name evidence="2" type="ORF">Taro_013827</name>
</gene>
<name>A0A843UGL9_COLES</name>
<evidence type="ECO:0000313" key="3">
    <source>
        <dbReference type="Proteomes" id="UP000652761"/>
    </source>
</evidence>
<dbReference type="EMBL" id="NMUH01000563">
    <property type="protein sequence ID" value="MQL81367.1"/>
    <property type="molecule type" value="Genomic_DNA"/>
</dbReference>
<proteinExistence type="predicted"/>